<organism evidence="1 2">
    <name type="scientific">Faecalibaculum rodentium</name>
    <dbReference type="NCBI Taxonomy" id="1702221"/>
    <lineage>
        <taxon>Bacteria</taxon>
        <taxon>Bacillati</taxon>
        <taxon>Bacillota</taxon>
        <taxon>Erysipelotrichia</taxon>
        <taxon>Erysipelotrichales</taxon>
        <taxon>Erysipelotrichaceae</taxon>
        <taxon>Faecalibaculum</taxon>
    </lineage>
</organism>
<dbReference type="Proteomes" id="UP000069771">
    <property type="component" value="Chromosome"/>
</dbReference>
<reference evidence="1 2" key="1">
    <citation type="journal article" date="2016" name="Gut Pathog.">
        <title>Whole genome sequencing of "Faecalibaculum rodentium" ALO17, isolated from C57BL/6J laboratory mouse feces.</title>
        <authorList>
            <person name="Lim S."/>
            <person name="Chang D.H."/>
            <person name="Ahn S."/>
            <person name="Kim B.C."/>
        </authorList>
    </citation>
    <scope>NUCLEOTIDE SEQUENCE [LARGE SCALE GENOMIC DNA]</scope>
    <source>
        <strain evidence="1 2">Alo17</strain>
    </source>
</reference>
<protein>
    <submittedName>
        <fullName evidence="1">Uncharacterized protein</fullName>
    </submittedName>
</protein>
<sequence length="123" mass="14503">MLKTYEMLKQDLTAYKALDMKIKRMADRREVIKLKKNLYKTGPTVSGYLEAAAICTPSYLSFDYALSCHGLIPERAKIYTSATCRKRKKKTFRNWFGTYFIRMSRCLFFHTKLKYATKMKDLV</sequence>
<dbReference type="KEGG" id="fro:AALO17_17730"/>
<proteinExistence type="predicted"/>
<accession>A0A140DW80</accession>
<name>A0A140DW80_9FIRM</name>
<evidence type="ECO:0000313" key="2">
    <source>
        <dbReference type="Proteomes" id="UP000069771"/>
    </source>
</evidence>
<gene>
    <name evidence="1" type="ORF">AALO17_17730</name>
</gene>
<evidence type="ECO:0000313" key="1">
    <source>
        <dbReference type="EMBL" id="AMK54907.1"/>
    </source>
</evidence>
<dbReference type="AlphaFoldDB" id="A0A140DW80"/>
<dbReference type="RefSeq" id="WP_067557923.1">
    <property type="nucleotide sequence ID" value="NZ_CAPBBT010000084.1"/>
</dbReference>
<keyword evidence="2" id="KW-1185">Reference proteome</keyword>
<dbReference type="EMBL" id="CP011391">
    <property type="protein sequence ID" value="AMK54907.1"/>
    <property type="molecule type" value="Genomic_DNA"/>
</dbReference>